<feature type="signal peptide" evidence="2">
    <location>
        <begin position="1"/>
        <end position="37"/>
    </location>
</feature>
<accession>U6KZL7</accession>
<evidence type="ECO:0000256" key="2">
    <source>
        <dbReference type="SAM" id="SignalP"/>
    </source>
</evidence>
<dbReference type="RefSeq" id="XP_013231665.1">
    <property type="nucleotide sequence ID" value="XM_013376211.1"/>
</dbReference>
<feature type="compositionally biased region" description="Low complexity" evidence="1">
    <location>
        <begin position="104"/>
        <end position="114"/>
    </location>
</feature>
<proteinExistence type="predicted"/>
<evidence type="ECO:0000313" key="3">
    <source>
        <dbReference type="EMBL" id="CDJ40915.1"/>
    </source>
</evidence>
<sequence length="160" mass="16612">MGALAAAAGSHPLLLQQQLLPLRSLLVLLPLLQLQLQLQQQGVPCAAAVQLRGPPRAPTGPLGFVDLFLYPLLLQGGPQGAPREPPGALLSRVPSNAAAATAAAAAAARPAAAAADDDSDSSDPWGVPDESAAEQQQLLQQLQQLEEEEKQGFKPLNRAQ</sequence>
<protein>
    <submittedName>
        <fullName evidence="3">Uncharacterized protein</fullName>
    </submittedName>
</protein>
<name>U6KZL7_EIMTE</name>
<feature type="compositionally biased region" description="Low complexity" evidence="1">
    <location>
        <begin position="134"/>
        <end position="144"/>
    </location>
</feature>
<evidence type="ECO:0000313" key="4">
    <source>
        <dbReference type="Proteomes" id="UP000030747"/>
    </source>
</evidence>
<feature type="chain" id="PRO_5004673192" evidence="2">
    <location>
        <begin position="38"/>
        <end position="160"/>
    </location>
</feature>
<dbReference type="GeneID" id="25256365"/>
<reference evidence="3" key="1">
    <citation type="submission" date="2013-10" db="EMBL/GenBank/DDBJ databases">
        <title>Genomic analysis of the causative agents of coccidiosis in chickens.</title>
        <authorList>
            <person name="Reid A.J."/>
            <person name="Blake D."/>
            <person name="Billington K."/>
            <person name="Browne H."/>
            <person name="Dunn M."/>
            <person name="Hung S."/>
            <person name="Kawahara F."/>
            <person name="Miranda-Saavedra D."/>
            <person name="Mourier T."/>
            <person name="Nagra H."/>
            <person name="Otto T.D."/>
            <person name="Rawlings N."/>
            <person name="Sanchez A."/>
            <person name="Sanders M."/>
            <person name="Subramaniam C."/>
            <person name="Tay Y."/>
            <person name="Dear P."/>
            <person name="Doerig C."/>
            <person name="Gruber A."/>
            <person name="Parkinson J."/>
            <person name="Shirley M."/>
            <person name="Wan K.L."/>
            <person name="Berriman M."/>
            <person name="Tomley F."/>
            <person name="Pain A."/>
        </authorList>
    </citation>
    <scope>NUCLEOTIDE SEQUENCE [LARGE SCALE GENOMIC DNA]</scope>
    <source>
        <strain evidence="3">Houghton</strain>
    </source>
</reference>
<dbReference type="AlphaFoldDB" id="U6KZL7"/>
<organism evidence="3 4">
    <name type="scientific">Eimeria tenella</name>
    <name type="common">Coccidian parasite</name>
    <dbReference type="NCBI Taxonomy" id="5802"/>
    <lineage>
        <taxon>Eukaryota</taxon>
        <taxon>Sar</taxon>
        <taxon>Alveolata</taxon>
        <taxon>Apicomplexa</taxon>
        <taxon>Conoidasida</taxon>
        <taxon>Coccidia</taxon>
        <taxon>Eucoccidiorida</taxon>
        <taxon>Eimeriorina</taxon>
        <taxon>Eimeriidae</taxon>
        <taxon>Eimeria</taxon>
    </lineage>
</organism>
<dbReference type="EMBL" id="HG675357">
    <property type="protein sequence ID" value="CDJ40915.1"/>
    <property type="molecule type" value="Genomic_DNA"/>
</dbReference>
<reference evidence="3" key="2">
    <citation type="submission" date="2013-10" db="EMBL/GenBank/DDBJ databases">
        <authorList>
            <person name="Aslett M."/>
        </authorList>
    </citation>
    <scope>NUCLEOTIDE SEQUENCE [LARGE SCALE GENOMIC DNA]</scope>
    <source>
        <strain evidence="3">Houghton</strain>
    </source>
</reference>
<dbReference type="Proteomes" id="UP000030747">
    <property type="component" value="Unassembled WGS sequence"/>
</dbReference>
<evidence type="ECO:0000256" key="1">
    <source>
        <dbReference type="SAM" id="MobiDB-lite"/>
    </source>
</evidence>
<keyword evidence="2" id="KW-0732">Signal</keyword>
<feature type="region of interest" description="Disordered" evidence="1">
    <location>
        <begin position="104"/>
        <end position="160"/>
    </location>
</feature>
<keyword evidence="4" id="KW-1185">Reference proteome</keyword>
<dbReference type="VEuPathDB" id="ToxoDB:ETH_00036620"/>
<gene>
    <name evidence="3" type="ORF">ETH_00036620</name>
</gene>
<dbReference type="VEuPathDB" id="ToxoDB:ETH2_0203500"/>